<name>A0A6I1MLF5_9CLOT</name>
<dbReference type="Proteomes" id="UP000430345">
    <property type="component" value="Unassembled WGS sequence"/>
</dbReference>
<dbReference type="RefSeq" id="WP_152890736.1">
    <property type="nucleotide sequence ID" value="NZ_WHJC01000198.1"/>
</dbReference>
<dbReference type="AlphaFoldDB" id="A0A6I1MLF5"/>
<dbReference type="OrthoDB" id="1912932at2"/>
<comment type="caution">
    <text evidence="1">The sequence shown here is derived from an EMBL/GenBank/DDBJ whole genome shotgun (WGS) entry which is preliminary data.</text>
</comment>
<dbReference type="EMBL" id="WHJC01000198">
    <property type="protein sequence ID" value="MPQ44346.1"/>
    <property type="molecule type" value="Genomic_DNA"/>
</dbReference>
<evidence type="ECO:0000313" key="2">
    <source>
        <dbReference type="Proteomes" id="UP000430345"/>
    </source>
</evidence>
<reference evidence="1 2" key="1">
    <citation type="submission" date="2019-10" db="EMBL/GenBank/DDBJ databases">
        <title>The Genome Sequence of Clostridium tarantellae Isolated from Fish Brain.</title>
        <authorList>
            <person name="Bano L."/>
            <person name="Kiel M."/>
            <person name="Sales G."/>
            <person name="Doxey A.C."/>
            <person name="Mansfield M.J."/>
            <person name="Schiavone M."/>
            <person name="Rossetto O."/>
            <person name="Pirazzini M."/>
            <person name="Dobrindt U."/>
            <person name="Montecucco C."/>
        </authorList>
    </citation>
    <scope>NUCLEOTIDE SEQUENCE [LARGE SCALE GENOMIC DNA]</scope>
    <source>
        <strain evidence="1 2">DSM 3997</strain>
    </source>
</reference>
<gene>
    <name evidence="1" type="ORF">GBZ86_11305</name>
</gene>
<sequence>MQSLNYCLECQRVFLTQENCEFCGSINTKLLKKRTSVNVIGTKVKGQILNCKEGIVSIIINNESNEKMIKDYEIKNLKKIL</sequence>
<proteinExistence type="predicted"/>
<evidence type="ECO:0000313" key="1">
    <source>
        <dbReference type="EMBL" id="MPQ44346.1"/>
    </source>
</evidence>
<keyword evidence="2" id="KW-1185">Reference proteome</keyword>
<protein>
    <submittedName>
        <fullName evidence="1">Uncharacterized protein</fullName>
    </submittedName>
</protein>
<organism evidence="1 2">
    <name type="scientific">Clostridium tarantellae</name>
    <dbReference type="NCBI Taxonomy" id="39493"/>
    <lineage>
        <taxon>Bacteria</taxon>
        <taxon>Bacillati</taxon>
        <taxon>Bacillota</taxon>
        <taxon>Clostridia</taxon>
        <taxon>Eubacteriales</taxon>
        <taxon>Clostridiaceae</taxon>
        <taxon>Clostridium</taxon>
    </lineage>
</organism>
<accession>A0A6I1MLF5</accession>